<feature type="compositionally biased region" description="Basic and acidic residues" evidence="2">
    <location>
        <begin position="177"/>
        <end position="189"/>
    </location>
</feature>
<evidence type="ECO:0000313" key="3">
    <source>
        <dbReference type="EMBL" id="GIQ80060.1"/>
    </source>
</evidence>
<feature type="region of interest" description="Disordered" evidence="2">
    <location>
        <begin position="112"/>
        <end position="189"/>
    </location>
</feature>
<dbReference type="Proteomes" id="UP000265618">
    <property type="component" value="Unassembled WGS sequence"/>
</dbReference>
<organism evidence="3 4">
    <name type="scientific">Kipferlia bialata</name>
    <dbReference type="NCBI Taxonomy" id="797122"/>
    <lineage>
        <taxon>Eukaryota</taxon>
        <taxon>Metamonada</taxon>
        <taxon>Carpediemonas-like organisms</taxon>
        <taxon>Kipferlia</taxon>
    </lineage>
</organism>
<dbReference type="EMBL" id="BDIP01000099">
    <property type="protein sequence ID" value="GIQ80060.1"/>
    <property type="molecule type" value="Genomic_DNA"/>
</dbReference>
<keyword evidence="4" id="KW-1185">Reference proteome</keyword>
<dbReference type="AlphaFoldDB" id="A0A9K3CPP4"/>
<dbReference type="GO" id="GO:0043161">
    <property type="term" value="P:proteasome-mediated ubiquitin-dependent protein catabolic process"/>
    <property type="evidence" value="ECO:0007669"/>
    <property type="project" value="InterPro"/>
</dbReference>
<dbReference type="GO" id="GO:0004866">
    <property type="term" value="F:endopeptidase inhibitor activity"/>
    <property type="evidence" value="ECO:0007669"/>
    <property type="project" value="InterPro"/>
</dbReference>
<gene>
    <name evidence="3" type="ORF">KIPB_000794</name>
</gene>
<name>A0A9K3CPP4_9EUKA</name>
<reference evidence="3 4" key="1">
    <citation type="journal article" date="2018" name="PLoS ONE">
        <title>The draft genome of Kipferlia bialata reveals reductive genome evolution in fornicate parasites.</title>
        <authorList>
            <person name="Tanifuji G."/>
            <person name="Takabayashi S."/>
            <person name="Kume K."/>
            <person name="Takagi M."/>
            <person name="Nakayama T."/>
            <person name="Kamikawa R."/>
            <person name="Inagaki Y."/>
            <person name="Hashimoto T."/>
        </authorList>
    </citation>
    <scope>NUCLEOTIDE SEQUENCE [LARGE SCALE GENOMIC DNA]</scope>
    <source>
        <strain evidence="3">NY0173</strain>
    </source>
</reference>
<dbReference type="PANTHER" id="PTHR13266:SF1">
    <property type="entry name" value="PROTEASOME INHIBITOR PI31 SUBUNIT"/>
    <property type="match status" value="1"/>
</dbReference>
<evidence type="ECO:0000313" key="4">
    <source>
        <dbReference type="Proteomes" id="UP000265618"/>
    </source>
</evidence>
<evidence type="ECO:0008006" key="5">
    <source>
        <dbReference type="Google" id="ProtNLM"/>
    </source>
</evidence>
<feature type="compositionally biased region" description="Low complexity" evidence="2">
    <location>
        <begin position="121"/>
        <end position="132"/>
    </location>
</feature>
<feature type="non-terminal residue" evidence="3">
    <location>
        <position position="1"/>
    </location>
</feature>
<sequence>QESLLLRLVSSSGVGGFHLTMTGTSSKDPTKVALRLRKVIKAVSDACQGAEGTPKEPEAQAEAEVLRSQMQPVGIMASRGIVPPAPGIDTHIVHPPVSSPFGVGAGDVSPFGPSGPGSGSVVGPHHPGGFPVMPQTRSPGSTLPDPFSRGLPNGVLPRGAVPPGARFDPFGPPPPRDQGEYKHPDLDKL</sequence>
<protein>
    <recommendedName>
        <fullName evidence="5">PI31 proteasome regulator C-terminal domain-containing protein</fullName>
    </recommendedName>
</protein>
<evidence type="ECO:0000256" key="2">
    <source>
        <dbReference type="SAM" id="MobiDB-lite"/>
    </source>
</evidence>
<dbReference type="GO" id="GO:0070628">
    <property type="term" value="F:proteasome binding"/>
    <property type="evidence" value="ECO:0007669"/>
    <property type="project" value="InterPro"/>
</dbReference>
<dbReference type="PANTHER" id="PTHR13266">
    <property type="entry name" value="PROTEASOME INHIBITOR"/>
    <property type="match status" value="1"/>
</dbReference>
<evidence type="ECO:0000256" key="1">
    <source>
        <dbReference type="ARBA" id="ARBA00006405"/>
    </source>
</evidence>
<comment type="similarity">
    <text evidence="1">Belongs to the proteasome inhibitor PI31 family.</text>
</comment>
<accession>A0A9K3CPP4</accession>
<dbReference type="InterPro" id="IPR045128">
    <property type="entry name" value="PI31-like"/>
</dbReference>
<comment type="caution">
    <text evidence="3">The sequence shown here is derived from an EMBL/GenBank/DDBJ whole genome shotgun (WGS) entry which is preliminary data.</text>
</comment>
<proteinExistence type="inferred from homology"/>